<keyword evidence="3" id="KW-1185">Reference proteome</keyword>
<dbReference type="EMBL" id="QUNO01000012">
    <property type="protein sequence ID" value="REH41308.1"/>
    <property type="molecule type" value="Genomic_DNA"/>
</dbReference>
<dbReference type="Gene3D" id="3.30.420.40">
    <property type="match status" value="3"/>
</dbReference>
<keyword evidence="2" id="KW-0808">Transferase</keyword>
<keyword evidence="2" id="KW-0418">Kinase</keyword>
<dbReference type="InterPro" id="IPR011991">
    <property type="entry name" value="ArsR-like_HTH"/>
</dbReference>
<evidence type="ECO:0000313" key="3">
    <source>
        <dbReference type="Proteomes" id="UP000256269"/>
    </source>
</evidence>
<organism evidence="2 3">
    <name type="scientific">Kutzneria buriramensis</name>
    <dbReference type="NCBI Taxonomy" id="1045776"/>
    <lineage>
        <taxon>Bacteria</taxon>
        <taxon>Bacillati</taxon>
        <taxon>Actinomycetota</taxon>
        <taxon>Actinomycetes</taxon>
        <taxon>Pseudonocardiales</taxon>
        <taxon>Pseudonocardiaceae</taxon>
        <taxon>Kutzneria</taxon>
    </lineage>
</organism>
<dbReference type="PANTHER" id="PTHR18964:SF149">
    <property type="entry name" value="BIFUNCTIONAL UDP-N-ACETYLGLUCOSAMINE 2-EPIMERASE_N-ACETYLMANNOSAMINE KINASE"/>
    <property type="match status" value="1"/>
</dbReference>
<dbReference type="CDD" id="cd23763">
    <property type="entry name" value="ASKHA_ATPase_ROK"/>
    <property type="match status" value="1"/>
</dbReference>
<dbReference type="Pfam" id="PF13412">
    <property type="entry name" value="HTH_24"/>
    <property type="match status" value="1"/>
</dbReference>
<dbReference type="Pfam" id="PF00480">
    <property type="entry name" value="ROK"/>
    <property type="match status" value="2"/>
</dbReference>
<dbReference type="SUPFAM" id="SSF46785">
    <property type="entry name" value="Winged helix' DNA-binding domain"/>
    <property type="match status" value="1"/>
</dbReference>
<dbReference type="SUPFAM" id="SSF53067">
    <property type="entry name" value="Actin-like ATPase domain"/>
    <property type="match status" value="1"/>
</dbReference>
<dbReference type="PRINTS" id="PR00033">
    <property type="entry name" value="HTHASNC"/>
</dbReference>
<dbReference type="Gene3D" id="1.10.10.10">
    <property type="entry name" value="Winged helix-like DNA-binding domain superfamily/Winged helix DNA-binding domain"/>
    <property type="match status" value="1"/>
</dbReference>
<proteinExistence type="inferred from homology"/>
<reference evidence="2 3" key="1">
    <citation type="submission" date="2018-08" db="EMBL/GenBank/DDBJ databases">
        <title>Genomic Encyclopedia of Archaeal and Bacterial Type Strains, Phase II (KMG-II): from individual species to whole genera.</title>
        <authorList>
            <person name="Goeker M."/>
        </authorList>
    </citation>
    <scope>NUCLEOTIDE SEQUENCE [LARGE SCALE GENOMIC DNA]</scope>
    <source>
        <strain evidence="2 3">DSM 45791</strain>
    </source>
</reference>
<dbReference type="AlphaFoldDB" id="A0A3E0HBL5"/>
<dbReference type="PANTHER" id="PTHR18964">
    <property type="entry name" value="ROK (REPRESSOR, ORF, KINASE) FAMILY"/>
    <property type="match status" value="1"/>
</dbReference>
<sequence length="340" mass="35708">MLRELTDRAVLDDVFSHGRVTRVELSDRTGISRPTISESVRRLEAAGLLTATGSRETGQRGRIATFYELGADTGYVVALELNQFGVHAIAYDLRQTELAERRAELGDDLSAKVRAAIVDVGAPGPLRAVAISVANPVDPATREVIPLPGSPFPEGFIRLDDVIDAPLMVDNDVNWAALAERRAGAARQASSFAYVHVGAGIGMSLYLGDQLVRGAHGLAGEIGYLRVGDTDVTLTDALLRQGFGTPPAIDVSTVLAGDKRGFGTVIGRAVASACTVFDPELVLFGGPLGGHPEILPHIRAALDGATQAPVRVEAGEFGDAAPLRGALAWAVDHGRGQLLA</sequence>
<comment type="caution">
    <text evidence="2">The sequence shown here is derived from an EMBL/GenBank/DDBJ whole genome shotgun (WGS) entry which is preliminary data.</text>
</comment>
<comment type="similarity">
    <text evidence="1">Belongs to the ROK (NagC/XylR) family.</text>
</comment>
<name>A0A3E0HBL5_9PSEU</name>
<dbReference type="InterPro" id="IPR043129">
    <property type="entry name" value="ATPase_NBD"/>
</dbReference>
<dbReference type="CDD" id="cd00090">
    <property type="entry name" value="HTH_ARSR"/>
    <property type="match status" value="1"/>
</dbReference>
<dbReference type="Proteomes" id="UP000256269">
    <property type="component" value="Unassembled WGS sequence"/>
</dbReference>
<dbReference type="InterPro" id="IPR036388">
    <property type="entry name" value="WH-like_DNA-bd_sf"/>
</dbReference>
<dbReference type="InterPro" id="IPR036390">
    <property type="entry name" value="WH_DNA-bd_sf"/>
</dbReference>
<evidence type="ECO:0000256" key="1">
    <source>
        <dbReference type="ARBA" id="ARBA00006479"/>
    </source>
</evidence>
<accession>A0A3E0HBL5</accession>
<dbReference type="InterPro" id="IPR000600">
    <property type="entry name" value="ROK"/>
</dbReference>
<gene>
    <name evidence="2" type="ORF">BCF44_112392</name>
</gene>
<dbReference type="OrthoDB" id="3189808at2"/>
<dbReference type="GO" id="GO:0043565">
    <property type="term" value="F:sequence-specific DNA binding"/>
    <property type="evidence" value="ECO:0007669"/>
    <property type="project" value="InterPro"/>
</dbReference>
<evidence type="ECO:0000313" key="2">
    <source>
        <dbReference type="EMBL" id="REH41308.1"/>
    </source>
</evidence>
<dbReference type="InterPro" id="IPR000485">
    <property type="entry name" value="AsnC-type_HTH_dom"/>
</dbReference>
<dbReference type="GO" id="GO:0016301">
    <property type="term" value="F:kinase activity"/>
    <property type="evidence" value="ECO:0007669"/>
    <property type="project" value="UniProtKB-KW"/>
</dbReference>
<protein>
    <submittedName>
        <fullName evidence="2">Putative NBD/HSP70 family sugar kinase</fullName>
    </submittedName>
</protein>